<evidence type="ECO:0000313" key="6">
    <source>
        <dbReference type="Proteomes" id="UP000323824"/>
    </source>
</evidence>
<evidence type="ECO:0000256" key="3">
    <source>
        <dbReference type="ARBA" id="ARBA00022795"/>
    </source>
</evidence>
<comment type="similarity">
    <text evidence="1">Belongs to the FlgD family.</text>
</comment>
<dbReference type="AlphaFoldDB" id="A0A5C1QGC4"/>
<dbReference type="OrthoDB" id="280334at2"/>
<comment type="function">
    <text evidence="4">Required for flagellar hook formation. May act as a scaffolding protein.</text>
</comment>
<evidence type="ECO:0000313" key="5">
    <source>
        <dbReference type="EMBL" id="QEN06408.1"/>
    </source>
</evidence>
<dbReference type="Proteomes" id="UP000323824">
    <property type="component" value="Chromosome"/>
</dbReference>
<keyword evidence="5" id="KW-0282">Flagellum</keyword>
<keyword evidence="6" id="KW-1185">Reference proteome</keyword>
<evidence type="ECO:0000256" key="2">
    <source>
        <dbReference type="ARBA" id="ARBA00016013"/>
    </source>
</evidence>
<dbReference type="EMBL" id="CP035807">
    <property type="protein sequence ID" value="QEN06408.1"/>
    <property type="molecule type" value="Genomic_DNA"/>
</dbReference>
<dbReference type="KEGG" id="sper:EW093_15400"/>
<reference evidence="5 6" key="1">
    <citation type="submission" date="2019-02" db="EMBL/GenBank/DDBJ databases">
        <authorList>
            <person name="Fomenkov A."/>
            <person name="Dubinina G."/>
            <person name="Grabovich M."/>
            <person name="Vincze T."/>
            <person name="Roberts R.J."/>
        </authorList>
    </citation>
    <scope>NUCLEOTIDE SEQUENCE [LARGE SCALE GENOMIC DNA]</scope>
    <source>
        <strain evidence="5 6">P</strain>
    </source>
</reference>
<protein>
    <recommendedName>
        <fullName evidence="2">Basal-body rod modification protein FlgD</fullName>
    </recommendedName>
</protein>
<evidence type="ECO:0000256" key="1">
    <source>
        <dbReference type="ARBA" id="ARBA00010577"/>
    </source>
</evidence>
<dbReference type="NCBIfam" id="NF007197">
    <property type="entry name" value="PRK09618.1"/>
    <property type="match status" value="1"/>
</dbReference>
<proteinExistence type="inferred from homology"/>
<organism evidence="5 6">
    <name type="scientific">Thiospirochaeta perfilievii</name>
    <dbReference type="NCBI Taxonomy" id="252967"/>
    <lineage>
        <taxon>Bacteria</taxon>
        <taxon>Pseudomonadati</taxon>
        <taxon>Spirochaetota</taxon>
        <taxon>Spirochaetia</taxon>
        <taxon>Spirochaetales</taxon>
        <taxon>Spirochaetaceae</taxon>
        <taxon>Thiospirochaeta</taxon>
    </lineage>
</organism>
<dbReference type="GO" id="GO:0044781">
    <property type="term" value="P:bacterial-type flagellum organization"/>
    <property type="evidence" value="ECO:0007669"/>
    <property type="project" value="UniProtKB-KW"/>
</dbReference>
<evidence type="ECO:0000256" key="4">
    <source>
        <dbReference type="ARBA" id="ARBA00024746"/>
    </source>
</evidence>
<sequence length="139" mass="15430">MSGAEYAKVTSEVNNFNKVLNDGKVKSQDMGKDEFLKILITQLQNQDPTKPMEDKEFISQMAQFSSLEQMNNLNTQFEKVSNNLASNQAVSLLGKNVSLTDLGGNNITGRVEAVTSGAYPQIQVNNRLYDYSSLEKVTE</sequence>
<accession>A0A5C1QGC4</accession>
<reference evidence="5 6" key="2">
    <citation type="submission" date="2019-09" db="EMBL/GenBank/DDBJ databases">
        <title>Complete Genome Sequence and Methylome Analysis of free living Spirochaetas.</title>
        <authorList>
            <person name="Leshcheva N."/>
            <person name="Mikheeva N."/>
        </authorList>
    </citation>
    <scope>NUCLEOTIDE SEQUENCE [LARGE SCALE GENOMIC DNA]</scope>
    <source>
        <strain evidence="5 6">P</strain>
    </source>
</reference>
<dbReference type="Pfam" id="PF03963">
    <property type="entry name" value="FlgD"/>
    <property type="match status" value="1"/>
</dbReference>
<name>A0A5C1QGC4_9SPIO</name>
<keyword evidence="3" id="KW-1005">Bacterial flagellum biogenesis</keyword>
<gene>
    <name evidence="5" type="primary">flgD</name>
    <name evidence="5" type="ORF">EW093_15400</name>
</gene>
<keyword evidence="5" id="KW-0969">Cilium</keyword>
<dbReference type="InterPro" id="IPR005648">
    <property type="entry name" value="FlgD"/>
</dbReference>
<keyword evidence="5" id="KW-0966">Cell projection</keyword>